<keyword evidence="3" id="KW-1185">Reference proteome</keyword>
<feature type="region of interest" description="Disordered" evidence="1">
    <location>
        <begin position="37"/>
        <end position="83"/>
    </location>
</feature>
<organism evidence="2 3">
    <name type="scientific">Zea mays</name>
    <name type="common">Maize</name>
    <dbReference type="NCBI Taxonomy" id="4577"/>
    <lineage>
        <taxon>Eukaryota</taxon>
        <taxon>Viridiplantae</taxon>
        <taxon>Streptophyta</taxon>
        <taxon>Embryophyta</taxon>
        <taxon>Tracheophyta</taxon>
        <taxon>Spermatophyta</taxon>
        <taxon>Magnoliopsida</taxon>
        <taxon>Liliopsida</taxon>
        <taxon>Poales</taxon>
        <taxon>Poaceae</taxon>
        <taxon>PACMAD clade</taxon>
        <taxon>Panicoideae</taxon>
        <taxon>Andropogonodae</taxon>
        <taxon>Andropogoneae</taxon>
        <taxon>Tripsacinae</taxon>
        <taxon>Zea</taxon>
    </lineage>
</organism>
<accession>A0A804N232</accession>
<dbReference type="EnsemblPlants" id="Zm00001eb128750_T001">
    <property type="protein sequence ID" value="Zm00001eb128750_P001"/>
    <property type="gene ID" value="Zm00001eb128750"/>
</dbReference>
<feature type="compositionally biased region" description="Basic and acidic residues" evidence="1">
    <location>
        <begin position="43"/>
        <end position="52"/>
    </location>
</feature>
<dbReference type="Proteomes" id="UP000007305">
    <property type="component" value="Chromosome 3"/>
</dbReference>
<dbReference type="Gramene" id="Zm00001eb128750_T001">
    <property type="protein sequence ID" value="Zm00001eb128750_P001"/>
    <property type="gene ID" value="Zm00001eb128750"/>
</dbReference>
<feature type="region of interest" description="Disordered" evidence="1">
    <location>
        <begin position="1"/>
        <end position="20"/>
    </location>
</feature>
<reference evidence="3" key="1">
    <citation type="submission" date="2015-12" db="EMBL/GenBank/DDBJ databases">
        <title>Update maize B73 reference genome by single molecule sequencing technologies.</title>
        <authorList>
            <consortium name="Maize Genome Sequencing Project"/>
            <person name="Ware D."/>
        </authorList>
    </citation>
    <scope>NUCLEOTIDE SEQUENCE [LARGE SCALE GENOMIC DNA]</scope>
    <source>
        <strain evidence="3">cv. B73</strain>
    </source>
</reference>
<reference evidence="2" key="3">
    <citation type="submission" date="2021-05" db="UniProtKB">
        <authorList>
            <consortium name="EnsemblPlants"/>
        </authorList>
    </citation>
    <scope>IDENTIFICATION</scope>
    <source>
        <strain evidence="2">cv. B73</strain>
    </source>
</reference>
<protein>
    <submittedName>
        <fullName evidence="2">Uncharacterized protein</fullName>
    </submittedName>
</protein>
<evidence type="ECO:0000256" key="1">
    <source>
        <dbReference type="SAM" id="MobiDB-lite"/>
    </source>
</evidence>
<reference evidence="2" key="2">
    <citation type="submission" date="2019-07" db="EMBL/GenBank/DDBJ databases">
        <authorList>
            <person name="Seetharam A."/>
            <person name="Woodhouse M."/>
            <person name="Cannon E."/>
        </authorList>
    </citation>
    <scope>NUCLEOTIDE SEQUENCE [LARGE SCALE GENOMIC DNA]</scope>
    <source>
        <strain evidence="2">cv. B73</strain>
    </source>
</reference>
<sequence>MMQRSSGEAEEEPRRHAHVVPSHELWLWRRRWKWKQGTAAAHTEPREERSVPEEVDDADSSDPPPSPSPSPHERGRVALPAQNGRGDGARWWWAAGDDEEGLRRRGGAPVRSRCLRAVRTCQWFLTALSVRPGKRRAMSAHLLPWARCAATSRCSSAAENGRRLTRGSSWLNHRSRQLFPAPPIFRQCVACVRRPTADQGLIKKQQKKTQMGF</sequence>
<evidence type="ECO:0000313" key="3">
    <source>
        <dbReference type="Proteomes" id="UP000007305"/>
    </source>
</evidence>
<dbReference type="AlphaFoldDB" id="A0A804N232"/>
<proteinExistence type="predicted"/>
<dbReference type="InParanoid" id="A0A804N232"/>
<evidence type="ECO:0000313" key="2">
    <source>
        <dbReference type="EnsemblPlants" id="Zm00001eb128750_P001"/>
    </source>
</evidence>
<name>A0A804N232_MAIZE</name>